<name>A0AAV0WSH6_9HEMI</name>
<evidence type="ECO:0000256" key="2">
    <source>
        <dbReference type="ARBA" id="ARBA00004123"/>
    </source>
</evidence>
<dbReference type="InterPro" id="IPR045249">
    <property type="entry name" value="HARBI1-like"/>
</dbReference>
<gene>
    <name evidence="9" type="ORF">MEUPH1_LOCUS14393</name>
</gene>
<dbReference type="AlphaFoldDB" id="A0AAV0WSH6"/>
<evidence type="ECO:0000259" key="8">
    <source>
        <dbReference type="Pfam" id="PF13359"/>
    </source>
</evidence>
<evidence type="ECO:0000256" key="6">
    <source>
        <dbReference type="ARBA" id="ARBA00022801"/>
    </source>
</evidence>
<evidence type="ECO:0000256" key="5">
    <source>
        <dbReference type="ARBA" id="ARBA00022723"/>
    </source>
</evidence>
<organism evidence="9 10">
    <name type="scientific">Macrosiphum euphorbiae</name>
    <name type="common">potato aphid</name>
    <dbReference type="NCBI Taxonomy" id="13131"/>
    <lineage>
        <taxon>Eukaryota</taxon>
        <taxon>Metazoa</taxon>
        <taxon>Ecdysozoa</taxon>
        <taxon>Arthropoda</taxon>
        <taxon>Hexapoda</taxon>
        <taxon>Insecta</taxon>
        <taxon>Pterygota</taxon>
        <taxon>Neoptera</taxon>
        <taxon>Paraneoptera</taxon>
        <taxon>Hemiptera</taxon>
        <taxon>Sternorrhyncha</taxon>
        <taxon>Aphidomorpha</taxon>
        <taxon>Aphidoidea</taxon>
        <taxon>Aphididae</taxon>
        <taxon>Macrosiphini</taxon>
        <taxon>Macrosiphum</taxon>
    </lineage>
</organism>
<evidence type="ECO:0000256" key="4">
    <source>
        <dbReference type="ARBA" id="ARBA00022722"/>
    </source>
</evidence>
<dbReference type="PANTHER" id="PTHR22930:SF269">
    <property type="entry name" value="NUCLEASE HARBI1-LIKE PROTEIN"/>
    <property type="match status" value="1"/>
</dbReference>
<keyword evidence="7" id="KW-0539">Nucleus</keyword>
<dbReference type="GO" id="GO:0004518">
    <property type="term" value="F:nuclease activity"/>
    <property type="evidence" value="ECO:0007669"/>
    <property type="project" value="UniProtKB-KW"/>
</dbReference>
<dbReference type="Pfam" id="PF13359">
    <property type="entry name" value="DDE_Tnp_4"/>
    <property type="match status" value="1"/>
</dbReference>
<dbReference type="InterPro" id="IPR027806">
    <property type="entry name" value="HARBI1_dom"/>
</dbReference>
<comment type="subcellular location">
    <subcellularLocation>
        <location evidence="2">Nucleus</location>
    </subcellularLocation>
</comment>
<comment type="similarity">
    <text evidence="3">Belongs to the HARBI1 family.</text>
</comment>
<evidence type="ECO:0000256" key="1">
    <source>
        <dbReference type="ARBA" id="ARBA00001968"/>
    </source>
</evidence>
<accession>A0AAV0WSH6</accession>
<keyword evidence="6" id="KW-0378">Hydrolase</keyword>
<evidence type="ECO:0000313" key="9">
    <source>
        <dbReference type="EMBL" id="CAI6358934.1"/>
    </source>
</evidence>
<dbReference type="Proteomes" id="UP001160148">
    <property type="component" value="Unassembled WGS sequence"/>
</dbReference>
<sequence>MAEPKCEQWIDIAHKYYEKTQFSNCIGAVDGKHIRCVNPKNSGSIFFNYKKYLSIVLMAVVDSEYCFISIDVGAYGREGDSTVFKENNPQPFVLVADEAFGLHKNLLRPFPGRGLDQKKRTFNYRLSRARRYVVCTFGILANKWRVLHTAINVEPDFGDVIVKACCVLHNFVRRRDGYKFEDTLSNTLEEIAVNRNGVGARSQGIGVRSYFSDYFMDAGSVPFQYKFG</sequence>
<comment type="cofactor">
    <cofactor evidence="1">
        <name>a divalent metal cation</name>
        <dbReference type="ChEBI" id="CHEBI:60240"/>
    </cofactor>
</comment>
<protein>
    <recommendedName>
        <fullName evidence="8">DDE Tnp4 domain-containing protein</fullName>
    </recommendedName>
</protein>
<evidence type="ECO:0000256" key="7">
    <source>
        <dbReference type="ARBA" id="ARBA00023242"/>
    </source>
</evidence>
<keyword evidence="10" id="KW-1185">Reference proteome</keyword>
<keyword evidence="5" id="KW-0479">Metal-binding</keyword>
<evidence type="ECO:0000313" key="10">
    <source>
        <dbReference type="Proteomes" id="UP001160148"/>
    </source>
</evidence>
<dbReference type="GO" id="GO:0005634">
    <property type="term" value="C:nucleus"/>
    <property type="evidence" value="ECO:0007669"/>
    <property type="project" value="UniProtKB-SubCell"/>
</dbReference>
<comment type="caution">
    <text evidence="9">The sequence shown here is derived from an EMBL/GenBank/DDBJ whole genome shotgun (WGS) entry which is preliminary data.</text>
</comment>
<keyword evidence="4" id="KW-0540">Nuclease</keyword>
<dbReference type="EMBL" id="CARXXK010000002">
    <property type="protein sequence ID" value="CAI6358934.1"/>
    <property type="molecule type" value="Genomic_DNA"/>
</dbReference>
<dbReference type="GO" id="GO:0016787">
    <property type="term" value="F:hydrolase activity"/>
    <property type="evidence" value="ECO:0007669"/>
    <property type="project" value="UniProtKB-KW"/>
</dbReference>
<evidence type="ECO:0000256" key="3">
    <source>
        <dbReference type="ARBA" id="ARBA00006958"/>
    </source>
</evidence>
<dbReference type="GO" id="GO:0046872">
    <property type="term" value="F:metal ion binding"/>
    <property type="evidence" value="ECO:0007669"/>
    <property type="project" value="UniProtKB-KW"/>
</dbReference>
<proteinExistence type="inferred from homology"/>
<dbReference type="PANTHER" id="PTHR22930">
    <property type="match status" value="1"/>
</dbReference>
<reference evidence="9 10" key="1">
    <citation type="submission" date="2023-01" db="EMBL/GenBank/DDBJ databases">
        <authorList>
            <person name="Whitehead M."/>
        </authorList>
    </citation>
    <scope>NUCLEOTIDE SEQUENCE [LARGE SCALE GENOMIC DNA]</scope>
</reference>
<feature type="domain" description="DDE Tnp4" evidence="8">
    <location>
        <begin position="29"/>
        <end position="170"/>
    </location>
</feature>